<dbReference type="AlphaFoldDB" id="A0A3E2TI24"/>
<feature type="transmembrane region" description="Helical" evidence="1">
    <location>
        <begin position="28"/>
        <end position="45"/>
    </location>
</feature>
<proteinExistence type="predicted"/>
<feature type="transmembrane region" description="Helical" evidence="1">
    <location>
        <begin position="79"/>
        <end position="96"/>
    </location>
</feature>
<feature type="transmembrane region" description="Helical" evidence="1">
    <location>
        <begin position="5"/>
        <end position="22"/>
    </location>
</feature>
<organism evidence="2 3">
    <name type="scientific">Anaerococcus nagyae</name>
    <dbReference type="NCBI Taxonomy" id="1755241"/>
    <lineage>
        <taxon>Bacteria</taxon>
        <taxon>Bacillati</taxon>
        <taxon>Bacillota</taxon>
        <taxon>Tissierellia</taxon>
        <taxon>Tissierellales</taxon>
        <taxon>Peptoniphilaceae</taxon>
        <taxon>Anaerococcus</taxon>
    </lineage>
</organism>
<keyword evidence="1" id="KW-1133">Transmembrane helix</keyword>
<gene>
    <name evidence="2" type="ORF">DXA39_03935</name>
</gene>
<evidence type="ECO:0000256" key="1">
    <source>
        <dbReference type="SAM" id="Phobius"/>
    </source>
</evidence>
<name>A0A3E2TI24_9FIRM</name>
<feature type="transmembrane region" description="Helical" evidence="1">
    <location>
        <begin position="57"/>
        <end position="73"/>
    </location>
</feature>
<dbReference type="EMBL" id="QVEU01000003">
    <property type="protein sequence ID" value="RGB76328.1"/>
    <property type="molecule type" value="Genomic_DNA"/>
</dbReference>
<dbReference type="Proteomes" id="UP000261011">
    <property type="component" value="Unassembled WGS sequence"/>
</dbReference>
<keyword evidence="1" id="KW-0472">Membrane</keyword>
<keyword evidence="3" id="KW-1185">Reference proteome</keyword>
<evidence type="ECO:0000313" key="3">
    <source>
        <dbReference type="Proteomes" id="UP000261011"/>
    </source>
</evidence>
<accession>A0A3E2TI24</accession>
<protein>
    <submittedName>
        <fullName evidence="2">Uncharacterized protein</fullName>
    </submittedName>
</protein>
<reference evidence="2 3" key="1">
    <citation type="submission" date="2018-08" db="EMBL/GenBank/DDBJ databases">
        <title>A genome reference for cultivated species of the human gut microbiota.</title>
        <authorList>
            <person name="Zou Y."/>
            <person name="Xue W."/>
            <person name="Luo G."/>
        </authorList>
    </citation>
    <scope>NUCLEOTIDE SEQUENCE [LARGE SCALE GENOMIC DNA]</scope>
    <source>
        <strain evidence="2 3">OF01-3</strain>
    </source>
</reference>
<keyword evidence="1" id="KW-0812">Transmembrane</keyword>
<comment type="caution">
    <text evidence="2">The sequence shown here is derived from an EMBL/GenBank/DDBJ whole genome shotgun (WGS) entry which is preliminary data.</text>
</comment>
<sequence>MTKTYAKFLLIIFVLILIGSIYTYDKNAILWSSLTIMFLISNYFLDIKNNSLKKYELLLFLISTIILFLNTFTDIIKDIPLLAIIVIDILYIIMIFRKIRFIKSNE</sequence>
<evidence type="ECO:0000313" key="2">
    <source>
        <dbReference type="EMBL" id="RGB76328.1"/>
    </source>
</evidence>